<evidence type="ECO:0000256" key="3">
    <source>
        <dbReference type="ARBA" id="ARBA00010494"/>
    </source>
</evidence>
<feature type="compositionally biased region" description="Basic and acidic residues" evidence="10">
    <location>
        <begin position="117"/>
        <end position="142"/>
    </location>
</feature>
<keyword evidence="12" id="KW-1185">Reference proteome</keyword>
<comment type="similarity">
    <text evidence="3">Belongs to the MDM1 family.</text>
</comment>
<feature type="region of interest" description="Disordered" evidence="10">
    <location>
        <begin position="478"/>
        <end position="552"/>
    </location>
</feature>
<feature type="region of interest" description="Disordered" evidence="10">
    <location>
        <begin position="81"/>
        <end position="188"/>
    </location>
</feature>
<feature type="compositionally biased region" description="Polar residues" evidence="10">
    <location>
        <begin position="93"/>
        <end position="106"/>
    </location>
</feature>
<dbReference type="GO" id="GO:0005874">
    <property type="term" value="C:microtubule"/>
    <property type="evidence" value="ECO:0007669"/>
    <property type="project" value="UniProtKB-KW"/>
</dbReference>
<gene>
    <name evidence="11" type="ORF">V1264_020086</name>
</gene>
<evidence type="ECO:0000313" key="12">
    <source>
        <dbReference type="Proteomes" id="UP001374579"/>
    </source>
</evidence>
<feature type="region of interest" description="Disordered" evidence="10">
    <location>
        <begin position="636"/>
        <end position="674"/>
    </location>
</feature>
<evidence type="ECO:0000256" key="1">
    <source>
        <dbReference type="ARBA" id="ARBA00004114"/>
    </source>
</evidence>
<dbReference type="Pfam" id="PF15501">
    <property type="entry name" value="MDM1"/>
    <property type="match status" value="1"/>
</dbReference>
<evidence type="ECO:0000256" key="4">
    <source>
        <dbReference type="ARBA" id="ARBA00013508"/>
    </source>
</evidence>
<evidence type="ECO:0000256" key="5">
    <source>
        <dbReference type="ARBA" id="ARBA00022490"/>
    </source>
</evidence>
<accession>A0AAN9BA58</accession>
<dbReference type="EMBL" id="JBAMIC010000010">
    <property type="protein sequence ID" value="KAK7101752.1"/>
    <property type="molecule type" value="Genomic_DNA"/>
</dbReference>
<feature type="compositionally biased region" description="Polar residues" evidence="10">
    <location>
        <begin position="654"/>
        <end position="671"/>
    </location>
</feature>
<evidence type="ECO:0000256" key="2">
    <source>
        <dbReference type="ARBA" id="ARBA00004123"/>
    </source>
</evidence>
<protein>
    <recommendedName>
        <fullName evidence="4">Nuclear protein MDM1</fullName>
    </recommendedName>
</protein>
<comment type="subcellular location">
    <subcellularLocation>
        <location evidence="1">Cytoplasm</location>
        <location evidence="1">Cytoskeleton</location>
        <location evidence="1">Microtubule organizing center</location>
        <location evidence="1">Centrosome</location>
        <location evidence="1">Centriole</location>
    </subcellularLocation>
    <subcellularLocation>
        <location evidence="2">Nucleus</location>
    </subcellularLocation>
</comment>
<feature type="region of interest" description="Disordered" evidence="10">
    <location>
        <begin position="389"/>
        <end position="416"/>
    </location>
</feature>
<sequence>MPAKGKGGEDGNQGYGVSQRSAPWAGVPSGSIGPCAEPPLQHKKRVEGPRTSLSINLDDGNYPATDEFAILGQHEKFAPNVRYSLRPAKHSKLANNPTNVNSSNSAKDQPPPPKQMKMGDKQTHGRRKVEMSDARGKKEQSKENVTPTSPPPAPRKPQQTDQQVVKEGLRDKNLSDILPRAKSAHSKDKLNEFAQTNMDKGVALSAPEATSDYSLKYKAGIAPKLGRKASEYQKEFRWRNAVPASPLLNAEQIVYSSNTALSPVKAVKFHQKTEYQTQFKPYEIPETVSFAPKPSQEPAGMSGRTKTQMKRSKSVGAVDRGAAGVPPVTYADDPRQLRESGKGIPAPKVPIPHGRLKRVVSEYRSNFKAPTGFSYEEGAWRNAYPPQLAMVKNGSGDDKEVKKPKAEPESQEAGSVPNWFAEVLELRRRANEYKRRAQGTHFSREHLVQLLAKQATYRDDCDNSATVTALDALALEPAKPPARRAKPSKQEEDPVDKLSHVAVRGDSPKPRDNNNQSNQHSEKRGRSSKRNKVMAWQEQSQQHKDSNQNAAVQARLDKKENAAVRAEFVGNMRQNTAAQAMEDFAESASVQVDLDCSEIASDAAVQTEGDENAGVQGRLPTPVIRQQGLKASRHHLDRTTPSMGGVLLSLPRQPLSTDRSGDSGETPSECQSSPKLKLSTLKLATSPILGIPTPDTHPLRDDDAESDHALHTQFIHTPAVAAVKVDKKKRAEQRKLNAKVPTTIDERMGLTYNKDGHFHADDLPLATSHVVEDDALSLSAMSIASSSSLASEVYERARRRRDEFWGKPRK</sequence>
<dbReference type="GO" id="GO:0046600">
    <property type="term" value="P:negative regulation of centriole replication"/>
    <property type="evidence" value="ECO:0007669"/>
    <property type="project" value="InterPro"/>
</dbReference>
<name>A0AAN9BA58_9CAEN</name>
<dbReference type="PANTHER" id="PTHR32078:SF1">
    <property type="entry name" value="NUCLEAR PROTEIN MDM1"/>
    <property type="match status" value="1"/>
</dbReference>
<proteinExistence type="inferred from homology"/>
<dbReference type="GO" id="GO:0008017">
    <property type="term" value="F:microtubule binding"/>
    <property type="evidence" value="ECO:0007669"/>
    <property type="project" value="InterPro"/>
</dbReference>
<keyword evidence="7" id="KW-0206">Cytoskeleton</keyword>
<dbReference type="Proteomes" id="UP001374579">
    <property type="component" value="Unassembled WGS sequence"/>
</dbReference>
<feature type="compositionally biased region" description="Basic and acidic residues" evidence="10">
    <location>
        <begin position="488"/>
        <end position="499"/>
    </location>
</feature>
<feature type="compositionally biased region" description="Basic and acidic residues" evidence="10">
    <location>
        <begin position="395"/>
        <end position="408"/>
    </location>
</feature>
<comment type="function">
    <text evidence="9">Microtubule-binding protein that negatively regulates centriole duplication. Binds to and stabilizes microtubules.</text>
</comment>
<dbReference type="GO" id="GO:0005634">
    <property type="term" value="C:nucleus"/>
    <property type="evidence" value="ECO:0007669"/>
    <property type="project" value="UniProtKB-SubCell"/>
</dbReference>
<evidence type="ECO:0000256" key="9">
    <source>
        <dbReference type="ARBA" id="ARBA00045771"/>
    </source>
</evidence>
<keyword evidence="5" id="KW-0963">Cytoplasm</keyword>
<evidence type="ECO:0000256" key="7">
    <source>
        <dbReference type="ARBA" id="ARBA00023212"/>
    </source>
</evidence>
<keyword evidence="8" id="KW-0539">Nucleus</keyword>
<reference evidence="11 12" key="1">
    <citation type="submission" date="2024-02" db="EMBL/GenBank/DDBJ databases">
        <title>Chromosome-scale genome assembly of the rough periwinkle Littorina saxatilis.</title>
        <authorList>
            <person name="De Jode A."/>
            <person name="Faria R."/>
            <person name="Formenti G."/>
            <person name="Sims Y."/>
            <person name="Smith T.P."/>
            <person name="Tracey A."/>
            <person name="Wood J.M.D."/>
            <person name="Zagrodzka Z.B."/>
            <person name="Johannesson K."/>
            <person name="Butlin R.K."/>
            <person name="Leder E.H."/>
        </authorList>
    </citation>
    <scope>NUCLEOTIDE SEQUENCE [LARGE SCALE GENOMIC DNA]</scope>
    <source>
        <strain evidence="11">Snail1</strain>
        <tissue evidence="11">Muscle</tissue>
    </source>
</reference>
<dbReference type="AlphaFoldDB" id="A0AAN9BA58"/>
<evidence type="ECO:0000256" key="6">
    <source>
        <dbReference type="ARBA" id="ARBA00022701"/>
    </source>
</evidence>
<evidence type="ECO:0000256" key="10">
    <source>
        <dbReference type="SAM" id="MobiDB-lite"/>
    </source>
</evidence>
<evidence type="ECO:0000313" key="11">
    <source>
        <dbReference type="EMBL" id="KAK7101752.1"/>
    </source>
</evidence>
<organism evidence="11 12">
    <name type="scientific">Littorina saxatilis</name>
    <dbReference type="NCBI Taxonomy" id="31220"/>
    <lineage>
        <taxon>Eukaryota</taxon>
        <taxon>Metazoa</taxon>
        <taxon>Spiralia</taxon>
        <taxon>Lophotrochozoa</taxon>
        <taxon>Mollusca</taxon>
        <taxon>Gastropoda</taxon>
        <taxon>Caenogastropoda</taxon>
        <taxon>Littorinimorpha</taxon>
        <taxon>Littorinoidea</taxon>
        <taxon>Littorinidae</taxon>
        <taxon>Littorina</taxon>
    </lineage>
</organism>
<dbReference type="GO" id="GO:0005814">
    <property type="term" value="C:centriole"/>
    <property type="evidence" value="ECO:0007669"/>
    <property type="project" value="UniProtKB-SubCell"/>
</dbReference>
<keyword evidence="6" id="KW-0493">Microtubule</keyword>
<comment type="caution">
    <text evidence="11">The sequence shown here is derived from an EMBL/GenBank/DDBJ whole genome shotgun (WGS) entry which is preliminary data.</text>
</comment>
<dbReference type="PANTHER" id="PTHR32078">
    <property type="entry name" value="NUCLEAR PROTEIN MDM1"/>
    <property type="match status" value="1"/>
</dbReference>
<feature type="region of interest" description="Disordered" evidence="10">
    <location>
        <begin position="1"/>
        <end position="64"/>
    </location>
</feature>
<feature type="compositionally biased region" description="Basic and acidic residues" evidence="10">
    <location>
        <begin position="332"/>
        <end position="341"/>
    </location>
</feature>
<evidence type="ECO:0000256" key="8">
    <source>
        <dbReference type="ARBA" id="ARBA00023242"/>
    </source>
</evidence>
<feature type="region of interest" description="Disordered" evidence="10">
    <location>
        <begin position="287"/>
        <end position="350"/>
    </location>
</feature>
<dbReference type="InterPro" id="IPR029136">
    <property type="entry name" value="MDM1"/>
</dbReference>